<keyword evidence="5" id="KW-0627">Porphyrin biosynthesis</keyword>
<dbReference type="Proteomes" id="UP001596989">
    <property type="component" value="Unassembled WGS sequence"/>
</dbReference>
<comment type="pathway">
    <text evidence="1">Porphyrin-containing compound metabolism; siroheme biosynthesis; sirohydrochlorin from precorrin-2: step 1/1.</text>
</comment>
<dbReference type="Gene3D" id="1.10.8.610">
    <property type="entry name" value="SirC, precorrin-2 dehydrogenase, C-terminal helical domain-like"/>
    <property type="match status" value="1"/>
</dbReference>
<reference evidence="8" key="1">
    <citation type="journal article" date="2019" name="Int. J. Syst. Evol. Microbiol.">
        <title>The Global Catalogue of Microorganisms (GCM) 10K type strain sequencing project: providing services to taxonomists for standard genome sequencing and annotation.</title>
        <authorList>
            <consortium name="The Broad Institute Genomics Platform"/>
            <consortium name="The Broad Institute Genome Sequencing Center for Infectious Disease"/>
            <person name="Wu L."/>
            <person name="Ma J."/>
        </authorList>
    </citation>
    <scope>NUCLEOTIDE SEQUENCE [LARGE SCALE GENOMIC DNA]</scope>
    <source>
        <strain evidence="8">CCUG 59129</strain>
    </source>
</reference>
<evidence type="ECO:0000313" key="8">
    <source>
        <dbReference type="Proteomes" id="UP001596989"/>
    </source>
</evidence>
<keyword evidence="8" id="KW-1185">Reference proteome</keyword>
<dbReference type="EC" id="1.3.1.76" evidence="2"/>
<dbReference type="SUPFAM" id="SSF51735">
    <property type="entry name" value="NAD(P)-binding Rossmann-fold domains"/>
    <property type="match status" value="1"/>
</dbReference>
<dbReference type="Pfam" id="PF13241">
    <property type="entry name" value="NAD_binding_7"/>
    <property type="match status" value="1"/>
</dbReference>
<comment type="caution">
    <text evidence="7">The sequence shown here is derived from an EMBL/GenBank/DDBJ whole genome shotgun (WGS) entry which is preliminary data.</text>
</comment>
<dbReference type="InterPro" id="IPR028161">
    <property type="entry name" value="Met8-like"/>
</dbReference>
<name>A0ABW3HY15_9BACL</name>
<evidence type="ECO:0000256" key="4">
    <source>
        <dbReference type="ARBA" id="ARBA00023027"/>
    </source>
</evidence>
<keyword evidence="4" id="KW-0520">NAD</keyword>
<dbReference type="InterPro" id="IPR006367">
    <property type="entry name" value="Sirohaem_synthase_N"/>
</dbReference>
<evidence type="ECO:0000256" key="1">
    <source>
        <dbReference type="ARBA" id="ARBA00005010"/>
    </source>
</evidence>
<dbReference type="InterPro" id="IPR042518">
    <property type="entry name" value="SirC_C"/>
</dbReference>
<comment type="catalytic activity">
    <reaction evidence="6">
        <text>precorrin-2 + NAD(+) = sirohydrochlorin + NADH + 2 H(+)</text>
        <dbReference type="Rhea" id="RHEA:15613"/>
        <dbReference type="ChEBI" id="CHEBI:15378"/>
        <dbReference type="ChEBI" id="CHEBI:57540"/>
        <dbReference type="ChEBI" id="CHEBI:57945"/>
        <dbReference type="ChEBI" id="CHEBI:58351"/>
        <dbReference type="ChEBI" id="CHEBI:58827"/>
        <dbReference type="EC" id="1.3.1.76"/>
    </reaction>
</comment>
<gene>
    <name evidence="7" type="ORF">ACFQ2I_23515</name>
</gene>
<sequence length="217" mass="24034">MSDTSPYDCYPVMMRLQGKRCLIVGGGPVAERKLEGLLAAAADDIVLVSPDATAEIRELSEAGRLRWERRHYREEDMAGAWLVFAATGDKALNASVGRLAERSGKLVNVAHESELGNFITPSILRRGELLVTVTASGNSPSFSRLLRKELEARYGDEYGITVKRLGQLRKLALEQLADGKLRSDVLEQAADEALARGNERKDIQQWLNELTDKIRGR</sequence>
<evidence type="ECO:0000313" key="7">
    <source>
        <dbReference type="EMBL" id="MFD0962314.1"/>
    </source>
</evidence>
<evidence type="ECO:0000256" key="5">
    <source>
        <dbReference type="ARBA" id="ARBA00023244"/>
    </source>
</evidence>
<evidence type="ECO:0000256" key="6">
    <source>
        <dbReference type="ARBA" id="ARBA00047561"/>
    </source>
</evidence>
<evidence type="ECO:0000256" key="2">
    <source>
        <dbReference type="ARBA" id="ARBA00012400"/>
    </source>
</evidence>
<accession>A0ABW3HY15</accession>
<protein>
    <recommendedName>
        <fullName evidence="2">precorrin-2 dehydrogenase</fullName>
        <ecNumber evidence="2">1.3.1.76</ecNumber>
    </recommendedName>
</protein>
<dbReference type="PANTHER" id="PTHR35330">
    <property type="entry name" value="SIROHEME BIOSYNTHESIS PROTEIN MET8"/>
    <property type="match status" value="1"/>
</dbReference>
<proteinExistence type="predicted"/>
<dbReference type="PANTHER" id="PTHR35330:SF1">
    <property type="entry name" value="SIROHEME BIOSYNTHESIS PROTEIN MET8"/>
    <property type="match status" value="1"/>
</dbReference>
<dbReference type="SUPFAM" id="SSF75615">
    <property type="entry name" value="Siroheme synthase middle domains-like"/>
    <property type="match status" value="1"/>
</dbReference>
<dbReference type="Gene3D" id="3.40.50.720">
    <property type="entry name" value="NAD(P)-binding Rossmann-like Domain"/>
    <property type="match status" value="1"/>
</dbReference>
<keyword evidence="3" id="KW-0560">Oxidoreductase</keyword>
<dbReference type="InterPro" id="IPR036291">
    <property type="entry name" value="NAD(P)-bd_dom_sf"/>
</dbReference>
<dbReference type="NCBIfam" id="TIGR01470">
    <property type="entry name" value="cysG_Nterm"/>
    <property type="match status" value="1"/>
</dbReference>
<evidence type="ECO:0000256" key="3">
    <source>
        <dbReference type="ARBA" id="ARBA00023002"/>
    </source>
</evidence>
<organism evidence="7 8">
    <name type="scientific">Paenibacillus chungangensis</name>
    <dbReference type="NCBI Taxonomy" id="696535"/>
    <lineage>
        <taxon>Bacteria</taxon>
        <taxon>Bacillati</taxon>
        <taxon>Bacillota</taxon>
        <taxon>Bacilli</taxon>
        <taxon>Bacillales</taxon>
        <taxon>Paenibacillaceae</taxon>
        <taxon>Paenibacillus</taxon>
    </lineage>
</organism>
<dbReference type="RefSeq" id="WP_377568865.1">
    <property type="nucleotide sequence ID" value="NZ_JBHTJZ010000073.1"/>
</dbReference>
<dbReference type="EMBL" id="JBHTJZ010000073">
    <property type="protein sequence ID" value="MFD0962314.1"/>
    <property type="molecule type" value="Genomic_DNA"/>
</dbReference>